<dbReference type="Gene3D" id="3.40.50.720">
    <property type="entry name" value="NAD(P)-binding Rossmann-like Domain"/>
    <property type="match status" value="1"/>
</dbReference>
<dbReference type="AlphaFoldDB" id="A0A090EV93"/>
<sequence>MTNQNYQTTKVAVIVGATSKWQSDGSRTVSLAGGKISDADVPLGIRWGIGGAIAQKFAAEGYTVALTTRHRDNAAALAAAISDQGGRAIIAELDLTSRESIAEAFEMIRKQAGEPEVVIYNAGYASGRELPPEKELIENLPDEVFETAIDIACRGPYLVAKEILPAMRKSGNGSYFLTNNHNSLHGTKRKTGESLYYPRVMMRTLAQVLTEEYSPLGVHIANIVVDGMIDSPGTRAHGEAMYKDTGEIMLDPTRIAEAYYYLHTQHPSCWTHEVQLTPYNRPVTR</sequence>
<proteinExistence type="predicted"/>
<dbReference type="PANTHER" id="PTHR43431">
    <property type="entry name" value="OXIDOREDUCTASE, SHORT CHAIN DEHYDROGENASE/REDUCTASE FAMILY (AFU_ORTHOLOGUE AFUA_5G14000)"/>
    <property type="match status" value="1"/>
</dbReference>
<protein>
    <submittedName>
        <fullName evidence="1">Putative Short-chain dehydrogenase/reductase SDR</fullName>
    </submittedName>
</protein>
<accession>A0A090EV93</accession>
<name>A0A090EV93_MESPL</name>
<reference evidence="1 2" key="1">
    <citation type="submission" date="2014-08" db="EMBL/GenBank/DDBJ databases">
        <authorList>
            <person name="Moulin Lionel"/>
        </authorList>
    </citation>
    <scope>NUCLEOTIDE SEQUENCE [LARGE SCALE GENOMIC DNA]</scope>
</reference>
<organism evidence="1 2">
    <name type="scientific">Mesorhizobium plurifarium</name>
    <dbReference type="NCBI Taxonomy" id="69974"/>
    <lineage>
        <taxon>Bacteria</taxon>
        <taxon>Pseudomonadati</taxon>
        <taxon>Pseudomonadota</taxon>
        <taxon>Alphaproteobacteria</taxon>
        <taxon>Hyphomicrobiales</taxon>
        <taxon>Phyllobacteriaceae</taxon>
        <taxon>Mesorhizobium</taxon>
    </lineage>
</organism>
<dbReference type="Pfam" id="PF13561">
    <property type="entry name" value="adh_short_C2"/>
    <property type="match status" value="1"/>
</dbReference>
<gene>
    <name evidence="1" type="ORF">MPLDJ20_20174</name>
</gene>
<dbReference type="SUPFAM" id="SSF51735">
    <property type="entry name" value="NAD(P)-binding Rossmann-fold domains"/>
    <property type="match status" value="1"/>
</dbReference>
<evidence type="ECO:0000313" key="1">
    <source>
        <dbReference type="EMBL" id="CDX35391.1"/>
    </source>
</evidence>
<evidence type="ECO:0000313" key="2">
    <source>
        <dbReference type="Proteomes" id="UP000046373"/>
    </source>
</evidence>
<dbReference type="PANTHER" id="PTHR43431:SF7">
    <property type="entry name" value="OXIDOREDUCTASE, SHORT CHAIN DEHYDROGENASE_REDUCTASE FAMILY (AFU_ORTHOLOGUE AFUA_5G14000)"/>
    <property type="match status" value="1"/>
</dbReference>
<dbReference type="Proteomes" id="UP000046373">
    <property type="component" value="Unassembled WGS sequence"/>
</dbReference>
<dbReference type="EMBL" id="CCNB01000012">
    <property type="protein sequence ID" value="CDX35391.1"/>
    <property type="molecule type" value="Genomic_DNA"/>
</dbReference>
<dbReference type="InterPro" id="IPR002347">
    <property type="entry name" value="SDR_fam"/>
</dbReference>
<dbReference type="InterPro" id="IPR036291">
    <property type="entry name" value="NAD(P)-bd_dom_sf"/>
</dbReference>